<keyword evidence="3" id="KW-1185">Reference proteome</keyword>
<organism evidence="2 3">
    <name type="scientific">Cochliobolus carbonum (strain 26-R-13)</name>
    <name type="common">Maize leaf spot fungus</name>
    <name type="synonym">Bipolaris zeicola</name>
    <dbReference type="NCBI Taxonomy" id="930089"/>
    <lineage>
        <taxon>Eukaryota</taxon>
        <taxon>Fungi</taxon>
        <taxon>Dikarya</taxon>
        <taxon>Ascomycota</taxon>
        <taxon>Pezizomycotina</taxon>
        <taxon>Dothideomycetes</taxon>
        <taxon>Pleosporomycetidae</taxon>
        <taxon>Pleosporales</taxon>
        <taxon>Pleosporineae</taxon>
        <taxon>Pleosporaceae</taxon>
        <taxon>Bipolaris</taxon>
    </lineage>
</organism>
<feature type="compositionally biased region" description="Basic and acidic residues" evidence="1">
    <location>
        <begin position="58"/>
        <end position="77"/>
    </location>
</feature>
<feature type="region of interest" description="Disordered" evidence="1">
    <location>
        <begin position="1"/>
        <end position="77"/>
    </location>
</feature>
<dbReference type="HOGENOM" id="CLU_2412955_0_0_1"/>
<reference evidence="2 3" key="1">
    <citation type="journal article" date="2013" name="PLoS Genet.">
        <title>Comparative genome structure, secondary metabolite, and effector coding capacity across Cochliobolus pathogens.</title>
        <authorList>
            <person name="Condon B.J."/>
            <person name="Leng Y."/>
            <person name="Wu D."/>
            <person name="Bushley K.E."/>
            <person name="Ohm R.A."/>
            <person name="Otillar R."/>
            <person name="Martin J."/>
            <person name="Schackwitz W."/>
            <person name="Grimwood J."/>
            <person name="MohdZainudin N."/>
            <person name="Xue C."/>
            <person name="Wang R."/>
            <person name="Manning V.A."/>
            <person name="Dhillon B."/>
            <person name="Tu Z.J."/>
            <person name="Steffenson B.J."/>
            <person name="Salamov A."/>
            <person name="Sun H."/>
            <person name="Lowry S."/>
            <person name="LaButti K."/>
            <person name="Han J."/>
            <person name="Copeland A."/>
            <person name="Lindquist E."/>
            <person name="Barry K."/>
            <person name="Schmutz J."/>
            <person name="Baker S.E."/>
            <person name="Ciuffetti L.M."/>
            <person name="Grigoriev I.V."/>
            <person name="Zhong S."/>
            <person name="Turgeon B.G."/>
        </authorList>
    </citation>
    <scope>NUCLEOTIDE SEQUENCE [LARGE SCALE GENOMIC DNA]</scope>
    <source>
        <strain evidence="2 3">26-R-13</strain>
    </source>
</reference>
<sequence length="92" mass="10069">MSSSHSDTTVTATATVHAPPVYSALSPPSYTASASSDTNSVRSRTSVSKKVLGKMWNTRHEEKVGKGKEEKQRNVEEKEVRAEARAVYFALQ</sequence>
<dbReference type="AlphaFoldDB" id="W6YCT5"/>
<dbReference type="GeneID" id="19147541"/>
<feature type="compositionally biased region" description="Low complexity" evidence="1">
    <location>
        <begin position="35"/>
        <end position="48"/>
    </location>
</feature>
<name>W6YCT5_COCC2</name>
<gene>
    <name evidence="2" type="ORF">COCCADRAFT_3355</name>
</gene>
<accession>W6YCT5</accession>
<dbReference type="EMBL" id="KI964575">
    <property type="protein sequence ID" value="EUC35440.1"/>
    <property type="molecule type" value="Genomic_DNA"/>
</dbReference>
<dbReference type="Proteomes" id="UP000053841">
    <property type="component" value="Unassembled WGS sequence"/>
</dbReference>
<protein>
    <submittedName>
        <fullName evidence="2">Uncharacterized protein</fullName>
    </submittedName>
</protein>
<evidence type="ECO:0000256" key="1">
    <source>
        <dbReference type="SAM" id="MobiDB-lite"/>
    </source>
</evidence>
<evidence type="ECO:0000313" key="3">
    <source>
        <dbReference type="Proteomes" id="UP000053841"/>
    </source>
</evidence>
<dbReference type="KEGG" id="bze:COCCADRAFT_3355"/>
<proteinExistence type="predicted"/>
<evidence type="ECO:0000313" key="2">
    <source>
        <dbReference type="EMBL" id="EUC35440.1"/>
    </source>
</evidence>
<dbReference type="RefSeq" id="XP_007710241.1">
    <property type="nucleotide sequence ID" value="XM_007712051.1"/>
</dbReference>